<dbReference type="SUPFAM" id="SSF63520">
    <property type="entry name" value="PTS-regulatory domain, PRD"/>
    <property type="match status" value="2"/>
</dbReference>
<evidence type="ECO:0000256" key="5">
    <source>
        <dbReference type="ARBA" id="ARBA00023163"/>
    </source>
</evidence>
<dbReference type="PANTHER" id="PTHR30185">
    <property type="entry name" value="CRYPTIC BETA-GLUCOSIDE BGL OPERON ANTITERMINATOR"/>
    <property type="match status" value="1"/>
</dbReference>
<name>A0A1E3L247_9BACL</name>
<dbReference type="RefSeq" id="WP_069328105.1">
    <property type="nucleotide sequence ID" value="NZ_MDER01000045.1"/>
</dbReference>
<protein>
    <submittedName>
        <fullName evidence="8">Beta-glucoside operon antiterminator</fullName>
    </submittedName>
</protein>
<feature type="domain" description="PRD" evidence="7">
    <location>
        <begin position="171"/>
        <end position="281"/>
    </location>
</feature>
<gene>
    <name evidence="8" type="ORF">PTI45_02696</name>
</gene>
<dbReference type="EMBL" id="MDER01000045">
    <property type="protein sequence ID" value="ODP27877.1"/>
    <property type="molecule type" value="Genomic_DNA"/>
</dbReference>
<dbReference type="Gene3D" id="1.10.1790.10">
    <property type="entry name" value="PRD domain"/>
    <property type="match status" value="2"/>
</dbReference>
<keyword evidence="4" id="KW-0010">Activator</keyword>
<keyword evidence="2" id="KW-0694">RNA-binding</keyword>
<keyword evidence="3" id="KW-0805">Transcription regulation</keyword>
<proteinExistence type="inferred from homology"/>
<accession>A0A1E3L247</accession>
<evidence type="ECO:0000256" key="6">
    <source>
        <dbReference type="ARBA" id="ARBA00038510"/>
    </source>
</evidence>
<evidence type="ECO:0000256" key="1">
    <source>
        <dbReference type="ARBA" id="ARBA00022737"/>
    </source>
</evidence>
<evidence type="ECO:0000256" key="3">
    <source>
        <dbReference type="ARBA" id="ARBA00023015"/>
    </source>
</evidence>
<feature type="domain" description="PRD" evidence="7">
    <location>
        <begin position="65"/>
        <end position="170"/>
    </location>
</feature>
<organism evidence="8 9">
    <name type="scientific">Paenibacillus nuruki</name>
    <dbReference type="NCBI Taxonomy" id="1886670"/>
    <lineage>
        <taxon>Bacteria</taxon>
        <taxon>Bacillati</taxon>
        <taxon>Bacillota</taxon>
        <taxon>Bacilli</taxon>
        <taxon>Bacillales</taxon>
        <taxon>Paenibacillaceae</taxon>
        <taxon>Paenibacillus</taxon>
    </lineage>
</organism>
<dbReference type="PATRIC" id="fig|1886670.3.peg.2741"/>
<dbReference type="GO" id="GO:0003723">
    <property type="term" value="F:RNA binding"/>
    <property type="evidence" value="ECO:0007669"/>
    <property type="project" value="UniProtKB-KW"/>
</dbReference>
<reference evidence="8 9" key="1">
    <citation type="submission" date="2016-08" db="EMBL/GenBank/DDBJ databases">
        <title>Genome sequencing of Paenibacillus sp. TI45-13ar, isolated from Korean traditional nuruk.</title>
        <authorList>
            <person name="Kim S.-J."/>
        </authorList>
    </citation>
    <scope>NUCLEOTIDE SEQUENCE [LARGE SCALE GENOMIC DNA]</scope>
    <source>
        <strain evidence="8 9">TI45-13ar</strain>
    </source>
</reference>
<dbReference type="SUPFAM" id="SSF50151">
    <property type="entry name" value="SacY-like RNA-binding domain"/>
    <property type="match status" value="1"/>
</dbReference>
<dbReference type="InterPro" id="IPR004341">
    <property type="entry name" value="CAT_RNA-bd_dom"/>
</dbReference>
<comment type="similarity">
    <text evidence="6">Belongs to the transcriptional antiterminator BglG family.</text>
</comment>
<evidence type="ECO:0000256" key="4">
    <source>
        <dbReference type="ARBA" id="ARBA00023159"/>
    </source>
</evidence>
<keyword evidence="1" id="KW-0677">Repeat</keyword>
<dbReference type="PROSITE" id="PS51372">
    <property type="entry name" value="PRD_2"/>
    <property type="match status" value="2"/>
</dbReference>
<dbReference type="STRING" id="1886670.PTI45_02696"/>
<evidence type="ECO:0000313" key="9">
    <source>
        <dbReference type="Proteomes" id="UP000094578"/>
    </source>
</evidence>
<keyword evidence="9" id="KW-1185">Reference proteome</keyword>
<dbReference type="Pfam" id="PF03123">
    <property type="entry name" value="CAT_RBD"/>
    <property type="match status" value="1"/>
</dbReference>
<evidence type="ECO:0000259" key="7">
    <source>
        <dbReference type="PROSITE" id="PS51372"/>
    </source>
</evidence>
<dbReference type="AlphaFoldDB" id="A0A1E3L247"/>
<dbReference type="InterPro" id="IPR036650">
    <property type="entry name" value="CAT_RNA-bd_dom_sf"/>
</dbReference>
<dbReference type="SMART" id="SM01061">
    <property type="entry name" value="CAT_RBD"/>
    <property type="match status" value="1"/>
</dbReference>
<dbReference type="PROSITE" id="PS00654">
    <property type="entry name" value="PRD_1"/>
    <property type="match status" value="1"/>
</dbReference>
<dbReference type="Gene3D" id="2.30.24.10">
    <property type="entry name" value="CAT RNA-binding domain"/>
    <property type="match status" value="1"/>
</dbReference>
<dbReference type="InterPro" id="IPR036634">
    <property type="entry name" value="PRD_sf"/>
</dbReference>
<dbReference type="GO" id="GO:0045893">
    <property type="term" value="P:positive regulation of DNA-templated transcription"/>
    <property type="evidence" value="ECO:0007669"/>
    <property type="project" value="InterPro"/>
</dbReference>
<dbReference type="Proteomes" id="UP000094578">
    <property type="component" value="Unassembled WGS sequence"/>
</dbReference>
<dbReference type="NCBIfam" id="NF046042">
    <property type="entry name" value="LicT"/>
    <property type="match status" value="1"/>
</dbReference>
<evidence type="ECO:0000313" key="8">
    <source>
        <dbReference type="EMBL" id="ODP27877.1"/>
    </source>
</evidence>
<sequence>MIIEKILNNNVLLTKNQKGKEIIVMGRGISFKKVIGDTVDDHKIDKIFMLNENEFTAKLTELLNEIPVSHLELVNEIVNHANTVLGTTLSDNIYLTLTDHIHFALERHEKKLHIKNALLFEIQRFYKKEYSVGQDALQMIKDSTGISLGEDEAGFITLHIVNARMDGNEMQATIKMTEIVQHVLNIVTYHYGIVLDESSLNYSRFVTHLQYFAMRLLRKEIHYSGEEFLYNQVKTAYVKAFECVSKINDYLEKTYQQSLSKDEYVYLTIHIHRVTERTTIEEEQS</sequence>
<dbReference type="InterPro" id="IPR011608">
    <property type="entry name" value="PRD"/>
</dbReference>
<dbReference type="PANTHER" id="PTHR30185:SF15">
    <property type="entry name" value="CRYPTIC BETA-GLUCOSIDE BGL OPERON ANTITERMINATOR"/>
    <property type="match status" value="1"/>
</dbReference>
<dbReference type="InterPro" id="IPR050661">
    <property type="entry name" value="BglG_antiterminators"/>
</dbReference>
<dbReference type="Pfam" id="PF00874">
    <property type="entry name" value="PRD"/>
    <property type="match status" value="2"/>
</dbReference>
<dbReference type="InterPro" id="IPR001550">
    <property type="entry name" value="Transcrpt_antitermin_CS"/>
</dbReference>
<keyword evidence="5" id="KW-0804">Transcription</keyword>
<evidence type="ECO:0000256" key="2">
    <source>
        <dbReference type="ARBA" id="ARBA00022884"/>
    </source>
</evidence>
<comment type="caution">
    <text evidence="8">The sequence shown here is derived from an EMBL/GenBank/DDBJ whole genome shotgun (WGS) entry which is preliminary data.</text>
</comment>